<organism evidence="3 4">
    <name type="scientific">Bugula neritina</name>
    <name type="common">Brown bryozoan</name>
    <name type="synonym">Sertularia neritina</name>
    <dbReference type="NCBI Taxonomy" id="10212"/>
    <lineage>
        <taxon>Eukaryota</taxon>
        <taxon>Metazoa</taxon>
        <taxon>Spiralia</taxon>
        <taxon>Lophotrochozoa</taxon>
        <taxon>Bryozoa</taxon>
        <taxon>Gymnolaemata</taxon>
        <taxon>Cheilostomatida</taxon>
        <taxon>Flustrina</taxon>
        <taxon>Buguloidea</taxon>
        <taxon>Bugulidae</taxon>
        <taxon>Bugula</taxon>
    </lineage>
</organism>
<dbReference type="InterPro" id="IPR001304">
    <property type="entry name" value="C-type_lectin-like"/>
</dbReference>
<dbReference type="InterPro" id="IPR016187">
    <property type="entry name" value="CTDL_fold"/>
</dbReference>
<dbReference type="Proteomes" id="UP000593567">
    <property type="component" value="Unassembled WGS sequence"/>
</dbReference>
<dbReference type="AlphaFoldDB" id="A0A7J7JLY0"/>
<dbReference type="InterPro" id="IPR003609">
    <property type="entry name" value="Pan_app"/>
</dbReference>
<protein>
    <recommendedName>
        <fullName evidence="2">C-type lectin domain-containing protein</fullName>
    </recommendedName>
</protein>
<dbReference type="SUPFAM" id="SSF56436">
    <property type="entry name" value="C-type lectin-like"/>
    <property type="match status" value="1"/>
</dbReference>
<keyword evidence="1" id="KW-1133">Transmembrane helix</keyword>
<reference evidence="3" key="1">
    <citation type="submission" date="2020-06" db="EMBL/GenBank/DDBJ databases">
        <title>Draft genome of Bugula neritina, a colonial animal packing powerful symbionts and potential medicines.</title>
        <authorList>
            <person name="Rayko M."/>
        </authorList>
    </citation>
    <scope>NUCLEOTIDE SEQUENCE [LARGE SCALE GENOMIC DNA]</scope>
    <source>
        <strain evidence="3">Kwan_BN1</strain>
    </source>
</reference>
<dbReference type="Pfam" id="PF00059">
    <property type="entry name" value="Lectin_C"/>
    <property type="match status" value="1"/>
</dbReference>
<evidence type="ECO:0000256" key="1">
    <source>
        <dbReference type="SAM" id="Phobius"/>
    </source>
</evidence>
<dbReference type="Pfam" id="PF00024">
    <property type="entry name" value="PAN_1"/>
    <property type="match status" value="1"/>
</dbReference>
<keyword evidence="1" id="KW-0472">Membrane</keyword>
<dbReference type="SUPFAM" id="SSF57414">
    <property type="entry name" value="Hairpin loop containing domain-like"/>
    <property type="match status" value="1"/>
</dbReference>
<proteinExistence type="predicted"/>
<dbReference type="CDD" id="cd00037">
    <property type="entry name" value="CLECT"/>
    <property type="match status" value="1"/>
</dbReference>
<dbReference type="Gene3D" id="3.50.4.10">
    <property type="entry name" value="Hepatocyte Growth Factor"/>
    <property type="match status" value="1"/>
</dbReference>
<keyword evidence="4" id="KW-1185">Reference proteome</keyword>
<gene>
    <name evidence="3" type="ORF">EB796_015073</name>
</gene>
<feature type="transmembrane region" description="Helical" evidence="1">
    <location>
        <begin position="20"/>
        <end position="41"/>
    </location>
</feature>
<dbReference type="InterPro" id="IPR016186">
    <property type="entry name" value="C-type_lectin-like/link_sf"/>
</dbReference>
<sequence>MEIGSRGKVPYITEVAPAGGVMMQAVTSLFLTFLALSLHVFGSTIEKDYSKISQDLATETILEEFSVASLQKCSIRCLKHDFCVSFSYDVATSSCKLGGLQAEYGDGAPGTVSQVYDQVLGCEEGWVANPHRNSCLWLEATAYLTAVHAKVKCGEMNASLAIFDSEAAANWFYFMRAIHPVWKEQYVVTVGGKRDVDTDTWMWDNGSTDQLSAADFADRSLNSPTNSDYCMNHIGNGWGWGWDDLNCTGTPIPYLCEKVFD</sequence>
<dbReference type="EMBL" id="VXIV02002239">
    <property type="protein sequence ID" value="KAF6026624.1"/>
    <property type="molecule type" value="Genomic_DNA"/>
</dbReference>
<evidence type="ECO:0000313" key="3">
    <source>
        <dbReference type="EMBL" id="KAF6026624.1"/>
    </source>
</evidence>
<keyword evidence="1" id="KW-0812">Transmembrane</keyword>
<feature type="domain" description="C-type lectin" evidence="2">
    <location>
        <begin position="122"/>
        <end position="257"/>
    </location>
</feature>
<comment type="caution">
    <text evidence="3">The sequence shown here is derived from an EMBL/GenBank/DDBJ whole genome shotgun (WGS) entry which is preliminary data.</text>
</comment>
<accession>A0A7J7JLY0</accession>
<dbReference type="Gene3D" id="3.10.100.10">
    <property type="entry name" value="Mannose-Binding Protein A, subunit A"/>
    <property type="match status" value="1"/>
</dbReference>
<evidence type="ECO:0000259" key="2">
    <source>
        <dbReference type="SMART" id="SM00034"/>
    </source>
</evidence>
<dbReference type="SMART" id="SM00034">
    <property type="entry name" value="CLECT"/>
    <property type="match status" value="1"/>
</dbReference>
<evidence type="ECO:0000313" key="4">
    <source>
        <dbReference type="Proteomes" id="UP000593567"/>
    </source>
</evidence>
<name>A0A7J7JLY0_BUGNE</name>